<reference evidence="6" key="2">
    <citation type="submission" date="2025-08" db="UniProtKB">
        <authorList>
            <consortium name="Ensembl"/>
        </authorList>
    </citation>
    <scope>IDENTIFICATION</scope>
</reference>
<keyword evidence="3 5" id="KW-0732">Signal</keyword>
<evidence type="ECO:0000313" key="7">
    <source>
        <dbReference type="Proteomes" id="UP000007303"/>
    </source>
</evidence>
<evidence type="ECO:0000256" key="1">
    <source>
        <dbReference type="ARBA" id="ARBA00004613"/>
    </source>
</evidence>
<evidence type="ECO:0000256" key="5">
    <source>
        <dbReference type="SAM" id="SignalP"/>
    </source>
</evidence>
<reference evidence="7" key="1">
    <citation type="journal article" date="2004" name="Nature">
        <title>Genome duplication in the teleost fish Tetraodon nigroviridis reveals the early vertebrate proto-karyotype.</title>
        <authorList>
            <person name="Jaillon O."/>
            <person name="Aury J.-M."/>
            <person name="Brunet F."/>
            <person name="Petit J.-L."/>
            <person name="Stange-Thomann N."/>
            <person name="Mauceli E."/>
            <person name="Bouneau L."/>
            <person name="Fischer C."/>
            <person name="Ozouf-Costaz C."/>
            <person name="Bernot A."/>
            <person name="Nicaud S."/>
            <person name="Jaffe D."/>
            <person name="Fisher S."/>
            <person name="Lutfalla G."/>
            <person name="Dossat C."/>
            <person name="Segurens B."/>
            <person name="Dasilva C."/>
            <person name="Salanoubat M."/>
            <person name="Levy M."/>
            <person name="Boudet N."/>
            <person name="Castellano S."/>
            <person name="Anthouard V."/>
            <person name="Jubin C."/>
            <person name="Castelli V."/>
            <person name="Katinka M."/>
            <person name="Vacherie B."/>
            <person name="Biemont C."/>
            <person name="Skalli Z."/>
            <person name="Cattolico L."/>
            <person name="Poulain J."/>
            <person name="De Berardinis V."/>
            <person name="Cruaud C."/>
            <person name="Duprat S."/>
            <person name="Brottier P."/>
            <person name="Coutanceau J.-P."/>
            <person name="Gouzy J."/>
            <person name="Parra G."/>
            <person name="Lardier G."/>
            <person name="Chapple C."/>
            <person name="McKernan K.J."/>
            <person name="McEwan P."/>
            <person name="Bosak S."/>
            <person name="Kellis M."/>
            <person name="Volff J.-N."/>
            <person name="Guigo R."/>
            <person name="Zody M.C."/>
            <person name="Mesirov J."/>
            <person name="Lindblad-Toh K."/>
            <person name="Birren B."/>
            <person name="Nusbaum C."/>
            <person name="Kahn D."/>
            <person name="Robinson-Rechavi M."/>
            <person name="Laudet V."/>
            <person name="Schachter V."/>
            <person name="Quetier F."/>
            <person name="Saurin W."/>
            <person name="Scarpelli C."/>
            <person name="Wincker P."/>
            <person name="Lander E.S."/>
            <person name="Weissenbach J."/>
            <person name="Roest Crollius H."/>
        </authorList>
    </citation>
    <scope>NUCLEOTIDE SEQUENCE [LARGE SCALE GENOMIC DNA]</scope>
</reference>
<evidence type="ECO:0000256" key="3">
    <source>
        <dbReference type="ARBA" id="ARBA00022729"/>
    </source>
</evidence>
<name>H3C4T7_TETNG</name>
<dbReference type="Gene3D" id="2.40.128.20">
    <property type="match status" value="1"/>
</dbReference>
<dbReference type="GO" id="GO:0005576">
    <property type="term" value="C:extracellular region"/>
    <property type="evidence" value="ECO:0007669"/>
    <property type="project" value="UniProtKB-SubCell"/>
</dbReference>
<feature type="signal peptide" evidence="5">
    <location>
        <begin position="1"/>
        <end position="20"/>
    </location>
</feature>
<protein>
    <recommendedName>
        <fullName evidence="8">Tribytltin binding protein type 2b</fullName>
    </recommendedName>
</protein>
<sequence>MAVVKPAVLLLMLAVLSTRAAPPPEGCHNLTKTVTKAHLERLSGDWVLLWSSSGNTTELEMWRNLTSSHVELKLHKDTITYNERNLFLGNSCVSYYSNMSATSEDQQVFSIKSSMVEMKGALTEEFDNGTVKFFETCDDCLVMEYTGDIGRFLLNYRREGLHQDLEVLKAARSAGQKLAECLGFPPHDPFIYDGVADFCHKKSSPEVKPEQS</sequence>
<dbReference type="Ensembl" id="ENSTNIT00000003626.1">
    <property type="protein sequence ID" value="ENSTNIP00000003256.1"/>
    <property type="gene ID" value="ENSTNIG00000000473.1"/>
</dbReference>
<dbReference type="GeneTree" id="ENSGT01120000272724"/>
<organism evidence="6 7">
    <name type="scientific">Tetraodon nigroviridis</name>
    <name type="common">Spotted green pufferfish</name>
    <name type="synonym">Chelonodon nigroviridis</name>
    <dbReference type="NCBI Taxonomy" id="99883"/>
    <lineage>
        <taxon>Eukaryota</taxon>
        <taxon>Metazoa</taxon>
        <taxon>Chordata</taxon>
        <taxon>Craniata</taxon>
        <taxon>Vertebrata</taxon>
        <taxon>Euteleostomi</taxon>
        <taxon>Actinopterygii</taxon>
        <taxon>Neopterygii</taxon>
        <taxon>Teleostei</taxon>
        <taxon>Neoteleostei</taxon>
        <taxon>Acanthomorphata</taxon>
        <taxon>Eupercaria</taxon>
        <taxon>Tetraodontiformes</taxon>
        <taxon>Tetradontoidea</taxon>
        <taxon>Tetraodontidae</taxon>
        <taxon>Tetraodon</taxon>
    </lineage>
</organism>
<dbReference type="InParanoid" id="H3C4T7"/>
<accession>H3C4T7</accession>
<dbReference type="PANTHER" id="PTHR11967:SF2">
    <property type="entry name" value="ALPHA-1-ACID GLYCOPROTEIN 1"/>
    <property type="match status" value="1"/>
</dbReference>
<dbReference type="PANTHER" id="PTHR11967">
    <property type="entry name" value="ALPHA-1-ACID GLYCOPROTEIN"/>
    <property type="match status" value="1"/>
</dbReference>
<dbReference type="AlphaFoldDB" id="H3C4T7"/>
<evidence type="ECO:0008006" key="8">
    <source>
        <dbReference type="Google" id="ProtNLM"/>
    </source>
</evidence>
<comment type="subcellular location">
    <subcellularLocation>
        <location evidence="1">Secreted</location>
    </subcellularLocation>
</comment>
<evidence type="ECO:0000256" key="4">
    <source>
        <dbReference type="ARBA" id="ARBA00023180"/>
    </source>
</evidence>
<keyword evidence="7" id="KW-1185">Reference proteome</keyword>
<keyword evidence="2" id="KW-0964">Secreted</keyword>
<dbReference type="HOGENOM" id="CLU_1299393_0_0_1"/>
<dbReference type="OMA" id="EWILIEA"/>
<evidence type="ECO:0000313" key="6">
    <source>
        <dbReference type="Ensembl" id="ENSTNIP00000003256.1"/>
    </source>
</evidence>
<proteinExistence type="predicted"/>
<evidence type="ECO:0000256" key="2">
    <source>
        <dbReference type="ARBA" id="ARBA00022525"/>
    </source>
</evidence>
<keyword evidence="4" id="KW-0325">Glycoprotein</keyword>
<dbReference type="Proteomes" id="UP000007303">
    <property type="component" value="Unassembled WGS sequence"/>
</dbReference>
<feature type="chain" id="PRO_5003581826" description="Tribytltin binding protein type 2b" evidence="5">
    <location>
        <begin position="21"/>
        <end position="212"/>
    </location>
</feature>
<reference evidence="6" key="3">
    <citation type="submission" date="2025-09" db="UniProtKB">
        <authorList>
            <consortium name="Ensembl"/>
        </authorList>
    </citation>
    <scope>IDENTIFICATION</scope>
</reference>
<dbReference type="InterPro" id="IPR012674">
    <property type="entry name" value="Calycin"/>
</dbReference>